<name>A0A6L5XL95_9BACT</name>
<keyword evidence="2" id="KW-1185">Reference proteome</keyword>
<comment type="caution">
    <text evidence="1">The sequence shown here is derived from an EMBL/GenBank/DDBJ whole genome shotgun (WGS) entry which is preliminary data.</text>
</comment>
<dbReference type="AlphaFoldDB" id="A0A6L5XL95"/>
<reference evidence="1 2" key="1">
    <citation type="submission" date="2019-09" db="EMBL/GenBank/DDBJ databases">
        <title>In-depth cultivation of the pig gut microbiome towards novel bacterial diversity and tailored functional studies.</title>
        <authorList>
            <person name="Wylensek D."/>
            <person name="Hitch T.C.A."/>
            <person name="Clavel T."/>
        </authorList>
    </citation>
    <scope>NUCLEOTIDE SEQUENCE [LARGE SCALE GENOMIC DNA]</scope>
    <source>
        <strain evidence="1 2">PG-178-WT-4</strain>
    </source>
</reference>
<dbReference type="PANTHER" id="PTHR42866">
    <property type="entry name" value="3-DEOXY-MANNO-OCTULOSONATE CYTIDYLYLTRANSFERASE"/>
    <property type="match status" value="1"/>
</dbReference>
<dbReference type="Pfam" id="PF02348">
    <property type="entry name" value="CTP_transf_3"/>
    <property type="match status" value="1"/>
</dbReference>
<dbReference type="InterPro" id="IPR029044">
    <property type="entry name" value="Nucleotide-diphossugar_trans"/>
</dbReference>
<dbReference type="PANTHER" id="PTHR42866:SF1">
    <property type="entry name" value="SPORE COAT POLYSACCHARIDE BIOSYNTHESIS PROTEIN SPSF"/>
    <property type="match status" value="1"/>
</dbReference>
<dbReference type="GO" id="GO:0016740">
    <property type="term" value="F:transferase activity"/>
    <property type="evidence" value="ECO:0007669"/>
    <property type="project" value="UniProtKB-KW"/>
</dbReference>
<dbReference type="Gene3D" id="3.90.550.10">
    <property type="entry name" value="Spore Coat Polysaccharide Biosynthesis Protein SpsA, Chain A"/>
    <property type="match status" value="1"/>
</dbReference>
<accession>A0A6L5XL95</accession>
<gene>
    <name evidence="1" type="ORF">FYJ44_08010</name>
</gene>
<proteinExistence type="predicted"/>
<sequence>MSHNVRRRKVVAVVQARLGSSRLPLKSLLCLRDLPVIDWVTRRLAQSRRLDQVMVAVPDTALDQALLEHLRRRGVPCMAGPEEDVLARFCLAARQAEAELVVRVCADNPLIWGEAVDRLVNFYEATGCDYAYNHIPRNNRWPDGLGAEILSRDLLDGLDARARQASQREHCLNYIWDNPADFRIATFDPEEPWLCRPDLKLDLDRPEDFRRLALLPLTPDMDARAIVDVCGKDQP</sequence>
<evidence type="ECO:0000313" key="1">
    <source>
        <dbReference type="EMBL" id="MSS27987.1"/>
    </source>
</evidence>
<organism evidence="1 2">
    <name type="scientific">Desulfovibrio porci</name>
    <dbReference type="NCBI Taxonomy" id="2605782"/>
    <lineage>
        <taxon>Bacteria</taxon>
        <taxon>Pseudomonadati</taxon>
        <taxon>Thermodesulfobacteriota</taxon>
        <taxon>Desulfovibrionia</taxon>
        <taxon>Desulfovibrionales</taxon>
        <taxon>Desulfovibrionaceae</taxon>
        <taxon>Desulfovibrio</taxon>
    </lineage>
</organism>
<dbReference type="EMBL" id="VUMH01000007">
    <property type="protein sequence ID" value="MSS27987.1"/>
    <property type="molecule type" value="Genomic_DNA"/>
</dbReference>
<dbReference type="SUPFAM" id="SSF53448">
    <property type="entry name" value="Nucleotide-diphospho-sugar transferases"/>
    <property type="match status" value="1"/>
</dbReference>
<evidence type="ECO:0000313" key="2">
    <source>
        <dbReference type="Proteomes" id="UP000477488"/>
    </source>
</evidence>
<keyword evidence="1" id="KW-0808">Transferase</keyword>
<protein>
    <submittedName>
        <fullName evidence="1">NTP transferase domain-containing protein</fullName>
    </submittedName>
</protein>
<dbReference type="InterPro" id="IPR003329">
    <property type="entry name" value="Cytidylyl_trans"/>
</dbReference>
<dbReference type="RefSeq" id="WP_154510981.1">
    <property type="nucleotide sequence ID" value="NZ_JAXELC010000020.1"/>
</dbReference>
<dbReference type="GO" id="GO:0005829">
    <property type="term" value="C:cytosol"/>
    <property type="evidence" value="ECO:0007669"/>
    <property type="project" value="TreeGrafter"/>
</dbReference>
<dbReference type="Proteomes" id="UP000477488">
    <property type="component" value="Unassembled WGS sequence"/>
</dbReference>